<dbReference type="Pfam" id="PF07277">
    <property type="entry name" value="SapC"/>
    <property type="match status" value="1"/>
</dbReference>
<reference evidence="1 2" key="1">
    <citation type="submission" date="2024-05" db="EMBL/GenBank/DDBJ databases">
        <title>Roseateles sp. DJS-2-20 16S ribosomal RNA gene Genome sequencing and assembly.</title>
        <authorList>
            <person name="Woo H."/>
        </authorList>
    </citation>
    <scope>NUCLEOTIDE SEQUENCE [LARGE SCALE GENOMIC DNA]</scope>
    <source>
        <strain evidence="1 2">DJS-2-20</strain>
    </source>
</reference>
<dbReference type="InterPro" id="IPR010836">
    <property type="entry name" value="SapC"/>
</dbReference>
<name>A0ABV0G5S6_9BURK</name>
<gene>
    <name evidence="1" type="ORF">ABDJ85_16550</name>
</gene>
<dbReference type="Proteomes" id="UP001495147">
    <property type="component" value="Unassembled WGS sequence"/>
</dbReference>
<organism evidence="1 2">
    <name type="scientific">Roseateles paludis</name>
    <dbReference type="NCBI Taxonomy" id="3145238"/>
    <lineage>
        <taxon>Bacteria</taxon>
        <taxon>Pseudomonadati</taxon>
        <taxon>Pseudomonadota</taxon>
        <taxon>Betaproteobacteria</taxon>
        <taxon>Burkholderiales</taxon>
        <taxon>Sphaerotilaceae</taxon>
        <taxon>Roseateles</taxon>
    </lineage>
</organism>
<protein>
    <submittedName>
        <fullName evidence="1">SapC family protein</fullName>
    </submittedName>
</protein>
<keyword evidence="2" id="KW-1185">Reference proteome</keyword>
<dbReference type="EMBL" id="JBDPZD010000005">
    <property type="protein sequence ID" value="MEO3693083.1"/>
    <property type="molecule type" value="Genomic_DNA"/>
</dbReference>
<dbReference type="RefSeq" id="WP_347705903.1">
    <property type="nucleotide sequence ID" value="NZ_JBDPZD010000005.1"/>
</dbReference>
<proteinExistence type="predicted"/>
<accession>A0ABV0G5S6</accession>
<evidence type="ECO:0000313" key="1">
    <source>
        <dbReference type="EMBL" id="MEO3693083.1"/>
    </source>
</evidence>
<comment type="caution">
    <text evidence="1">The sequence shown here is derived from an EMBL/GenBank/DDBJ whole genome shotgun (WGS) entry which is preliminary data.</text>
</comment>
<evidence type="ECO:0000313" key="2">
    <source>
        <dbReference type="Proteomes" id="UP001495147"/>
    </source>
</evidence>
<sequence length="247" mass="27661">MSNPPMYGKLEALDREVHANLKLDPVKSVAPRVADMNSIFITAIEFQDACREFPIVFVRAGEPVNGRQEIAPLAVLGLKPGSNLFVKGDDWTGNYVPAYVRRYPFAMARIDGAGDNLAICFDREWGAFSDEAGEALFANGEPTEFLLNAKKFLEHFEQETERTRLVCQKLAELDLFTDMRFEASLPDGEKLDVEGFLALNEEKYHALTDAQVLELHRLGLIALIEMHRVSMGNMNRLANRYIAPPAA</sequence>